<keyword evidence="17" id="KW-0675">Receptor</keyword>
<dbReference type="Pfam" id="PF13715">
    <property type="entry name" value="CarbopepD_reg_2"/>
    <property type="match status" value="1"/>
</dbReference>
<protein>
    <submittedName>
        <fullName evidence="17">TonB-dependent receptor</fullName>
    </submittedName>
</protein>
<evidence type="ECO:0000256" key="7">
    <source>
        <dbReference type="ARBA" id="ARBA00023004"/>
    </source>
</evidence>
<dbReference type="PROSITE" id="PS52016">
    <property type="entry name" value="TONB_DEPENDENT_REC_3"/>
    <property type="match status" value="1"/>
</dbReference>
<proteinExistence type="inferred from homology"/>
<keyword evidence="3 12" id="KW-1134">Transmembrane beta strand</keyword>
<keyword evidence="4" id="KW-0410">Iron transport</keyword>
<dbReference type="Proteomes" id="UP001597601">
    <property type="component" value="Unassembled WGS sequence"/>
</dbReference>
<evidence type="ECO:0000259" key="16">
    <source>
        <dbReference type="Pfam" id="PF07715"/>
    </source>
</evidence>
<dbReference type="InterPro" id="IPR039426">
    <property type="entry name" value="TonB-dep_rcpt-like"/>
</dbReference>
<dbReference type="Gene3D" id="2.60.40.1120">
    <property type="entry name" value="Carboxypeptidase-like, regulatory domain"/>
    <property type="match status" value="1"/>
</dbReference>
<dbReference type="Gene3D" id="2.40.170.20">
    <property type="entry name" value="TonB-dependent receptor, beta-barrel domain"/>
    <property type="match status" value="1"/>
</dbReference>
<dbReference type="Pfam" id="PF07715">
    <property type="entry name" value="Plug"/>
    <property type="match status" value="1"/>
</dbReference>
<keyword evidence="5 12" id="KW-0812">Transmembrane</keyword>
<keyword evidence="18" id="KW-1185">Reference proteome</keyword>
<evidence type="ECO:0000256" key="10">
    <source>
        <dbReference type="ARBA" id="ARBA00023136"/>
    </source>
</evidence>
<dbReference type="InterPro" id="IPR037066">
    <property type="entry name" value="Plug_dom_sf"/>
</dbReference>
<accession>A0ABW5XK29</accession>
<evidence type="ECO:0000256" key="6">
    <source>
        <dbReference type="ARBA" id="ARBA00022729"/>
    </source>
</evidence>
<organism evidence="17 18">
    <name type="scientific">Mucilaginibacter antarcticus</name>
    <dbReference type="NCBI Taxonomy" id="1855725"/>
    <lineage>
        <taxon>Bacteria</taxon>
        <taxon>Pseudomonadati</taxon>
        <taxon>Bacteroidota</taxon>
        <taxon>Sphingobacteriia</taxon>
        <taxon>Sphingobacteriales</taxon>
        <taxon>Sphingobacteriaceae</taxon>
        <taxon>Mucilaginibacter</taxon>
    </lineage>
</organism>
<dbReference type="RefSeq" id="WP_377123016.1">
    <property type="nucleotide sequence ID" value="NZ_JBHUON010000002.1"/>
</dbReference>
<reference evidence="18" key="1">
    <citation type="journal article" date="2019" name="Int. J. Syst. Evol. Microbiol.">
        <title>The Global Catalogue of Microorganisms (GCM) 10K type strain sequencing project: providing services to taxonomists for standard genome sequencing and annotation.</title>
        <authorList>
            <consortium name="The Broad Institute Genomics Platform"/>
            <consortium name="The Broad Institute Genome Sequencing Center for Infectious Disease"/>
            <person name="Wu L."/>
            <person name="Ma J."/>
        </authorList>
    </citation>
    <scope>NUCLEOTIDE SEQUENCE [LARGE SCALE GENOMIC DNA]</scope>
    <source>
        <strain evidence="18">KCTC 52232</strain>
    </source>
</reference>
<comment type="subcellular location">
    <subcellularLocation>
        <location evidence="1 12">Cell outer membrane</location>
        <topology evidence="1 12">Multi-pass membrane protein</topology>
    </subcellularLocation>
</comment>
<comment type="caution">
    <text evidence="17">The sequence shown here is derived from an EMBL/GenBank/DDBJ whole genome shotgun (WGS) entry which is preliminary data.</text>
</comment>
<dbReference type="InterPro" id="IPR013784">
    <property type="entry name" value="Carb-bd-like_fold"/>
</dbReference>
<comment type="similarity">
    <text evidence="12 13">Belongs to the TonB-dependent receptor family.</text>
</comment>
<keyword evidence="8" id="KW-0406">Ion transport</keyword>
<feature type="domain" description="TonB-dependent receptor plug" evidence="16">
    <location>
        <begin position="116"/>
        <end position="223"/>
    </location>
</feature>
<dbReference type="Gene3D" id="2.170.130.10">
    <property type="entry name" value="TonB-dependent receptor, plug domain"/>
    <property type="match status" value="1"/>
</dbReference>
<dbReference type="SUPFAM" id="SSF49452">
    <property type="entry name" value="Starch-binding domain-like"/>
    <property type="match status" value="1"/>
</dbReference>
<keyword evidence="9 13" id="KW-0798">TonB box</keyword>
<keyword evidence="2 12" id="KW-0813">Transport</keyword>
<evidence type="ECO:0000256" key="9">
    <source>
        <dbReference type="ARBA" id="ARBA00023077"/>
    </source>
</evidence>
<dbReference type="PANTHER" id="PTHR32552">
    <property type="entry name" value="FERRICHROME IRON RECEPTOR-RELATED"/>
    <property type="match status" value="1"/>
</dbReference>
<name>A0ABW5XK29_9SPHI</name>
<evidence type="ECO:0000256" key="1">
    <source>
        <dbReference type="ARBA" id="ARBA00004571"/>
    </source>
</evidence>
<evidence type="ECO:0000313" key="18">
    <source>
        <dbReference type="Proteomes" id="UP001597601"/>
    </source>
</evidence>
<evidence type="ECO:0000256" key="12">
    <source>
        <dbReference type="PROSITE-ProRule" id="PRU01360"/>
    </source>
</evidence>
<keyword evidence="10 12" id="KW-0472">Membrane</keyword>
<evidence type="ECO:0000256" key="5">
    <source>
        <dbReference type="ARBA" id="ARBA00022692"/>
    </source>
</evidence>
<evidence type="ECO:0000256" key="4">
    <source>
        <dbReference type="ARBA" id="ARBA00022496"/>
    </source>
</evidence>
<dbReference type="PANTHER" id="PTHR32552:SF68">
    <property type="entry name" value="FERRICHROME OUTER MEMBRANE TRANSPORTER_PHAGE RECEPTOR"/>
    <property type="match status" value="1"/>
</dbReference>
<feature type="signal peptide" evidence="14">
    <location>
        <begin position="1"/>
        <end position="19"/>
    </location>
</feature>
<evidence type="ECO:0000256" key="14">
    <source>
        <dbReference type="SAM" id="SignalP"/>
    </source>
</evidence>
<feature type="chain" id="PRO_5047227521" evidence="14">
    <location>
        <begin position="20"/>
        <end position="797"/>
    </location>
</feature>
<dbReference type="InterPro" id="IPR036942">
    <property type="entry name" value="Beta-barrel_TonB_sf"/>
</dbReference>
<keyword evidence="7" id="KW-0408">Iron</keyword>
<evidence type="ECO:0000256" key="11">
    <source>
        <dbReference type="ARBA" id="ARBA00023237"/>
    </source>
</evidence>
<dbReference type="SUPFAM" id="SSF56935">
    <property type="entry name" value="Porins"/>
    <property type="match status" value="1"/>
</dbReference>
<evidence type="ECO:0000313" key="17">
    <source>
        <dbReference type="EMBL" id="MFD2863466.1"/>
    </source>
</evidence>
<keyword evidence="11 12" id="KW-0998">Cell outer membrane</keyword>
<dbReference type="InterPro" id="IPR000531">
    <property type="entry name" value="Beta-barrel_TonB"/>
</dbReference>
<evidence type="ECO:0000256" key="3">
    <source>
        <dbReference type="ARBA" id="ARBA00022452"/>
    </source>
</evidence>
<evidence type="ECO:0000256" key="2">
    <source>
        <dbReference type="ARBA" id="ARBA00022448"/>
    </source>
</evidence>
<feature type="domain" description="TonB-dependent receptor-like beta-barrel" evidence="15">
    <location>
        <begin position="303"/>
        <end position="755"/>
    </location>
</feature>
<evidence type="ECO:0000259" key="15">
    <source>
        <dbReference type="Pfam" id="PF00593"/>
    </source>
</evidence>
<sequence length="797" mass="87384">MKNLFAALCALLLPLLASAQFSLTGKITDQQTGEALPGATITINSLAISVTSNAGGNYAFKNLKSGNYTVAVSYIGYKTAQSNVSLTANSSADVSLTRSSTLTDEITVSATRASAKSPTAFTNINKQEIAKNNTGRGFEYLLEQTQSTVVSSNGGTGIGYTSIRVRGSDATRVNVTVNGIPINDAESQGSYFVNLPDLASSVKSIQVQRGVGTSTNGAGAFGASVNVETNTRMDTAYAEINSSAGSYGTLKNTLSLGTGLLGGHFSVDGRLSKINTNGYIDRAKADLRSFFVSAAYYGKKNVLRLNVFSGHEKTYQAWNGVPEDSVNAGNRRYNEVGYIASTNKFYNNQTDNYTQNHYQLLYDHQLSDAFSFSGAVHYTKGYGYYEEYKNDQAVIKYGLTPVVIGGMAITNTDLVRQLWLNNDFYGVTYNLKYNPNNKFTAILGGAYNEYKGAHYDNLQWTQQSVNITPGYEYSRNDARKTDFNVFGRAEWNVGDVLLYGDLQYRRINYSFLGFDRDLKNVQQQSIMNFVNPKVGATYDVTDNSNIYASLAIGNREPNRNDFTNSSPASRPKSENMKDFEAGYRYSAQNFSAGINGFYMLYKNQLVLTGSLNDVGGAIRTNIDDSYRAGVEVNGSVRITPQLRWAANATLSTNKVKNFTQYLYNYDTGALVATPYAKTDLAYSPTFTGASTISYQPIKNTEIAFISKYVGMQYLDNTSTQSRSLPRYFVNDVRVNYNFSLAGVKNIGLGLLVNNIFSAKYLSDGATYPSLAGGQVYNYNYFFTQAPANFLASVNIKF</sequence>
<dbReference type="EMBL" id="JBHUON010000002">
    <property type="protein sequence ID" value="MFD2863466.1"/>
    <property type="molecule type" value="Genomic_DNA"/>
</dbReference>
<evidence type="ECO:0000256" key="13">
    <source>
        <dbReference type="RuleBase" id="RU003357"/>
    </source>
</evidence>
<gene>
    <name evidence="17" type="ORF">ACFSYC_02095</name>
</gene>
<dbReference type="InterPro" id="IPR012910">
    <property type="entry name" value="Plug_dom"/>
</dbReference>
<evidence type="ECO:0000256" key="8">
    <source>
        <dbReference type="ARBA" id="ARBA00023065"/>
    </source>
</evidence>
<dbReference type="Pfam" id="PF00593">
    <property type="entry name" value="TonB_dep_Rec_b-barrel"/>
    <property type="match status" value="1"/>
</dbReference>
<keyword evidence="6 14" id="KW-0732">Signal</keyword>